<keyword evidence="1" id="KW-0732">Signal</keyword>
<evidence type="ECO:0000313" key="3">
    <source>
        <dbReference type="Proteomes" id="UP001162802"/>
    </source>
</evidence>
<gene>
    <name evidence="2" type="ORF">MTR65_19865</name>
</gene>
<organism evidence="2 3">
    <name type="scientific">Novosphingobium mangrovi</name>
    <name type="common">ex Hu et al. 2023</name>
    <dbReference type="NCBI Taxonomy" id="2930094"/>
    <lineage>
        <taxon>Bacteria</taxon>
        <taxon>Pseudomonadati</taxon>
        <taxon>Pseudomonadota</taxon>
        <taxon>Alphaproteobacteria</taxon>
        <taxon>Sphingomonadales</taxon>
        <taxon>Sphingomonadaceae</taxon>
        <taxon>Novosphingobium</taxon>
    </lineage>
</organism>
<sequence>MARCGALVVCLALAVGTNGARAQEAGTSLSDEALASSVGARSKAAYEAPGLPLGGFRFYPRADLRIEYDDNVFNIDPDPRGDAKATFEPGFELVERTPDAGLSVKGQATFTRYADLKVQNNEQYSLEAAGHKAFGPVRLDLSGGYGLLAEMAGTLGDAVIGAPNTYSRLTGRAGLSVALTNLTVSLAGGAERFDYRTVRLEGGDVLQNYRDRTATTLGGRASLRLGPALRVFAQGRYNWQDYRQDFGAISQDSQGYALSGGLAFGFSELLSGEVTVGYLSQDYDEPASGTVSGMTYSGRLIWNVTTLVTVKLNGARTLEASPFFNQPGVVQDSISLDVDYELLRNLVVSVNTSYLYYDYFGSDRRDRQFRIGANARWLLGDRFEVGLGFSHRDQSSRGFEARPFTGSTALLSLRVKF</sequence>
<dbReference type="Pfam" id="PF10082">
    <property type="entry name" value="BBP2_2"/>
    <property type="match status" value="1"/>
</dbReference>
<comment type="caution">
    <text evidence="2">The sequence shown here is derived from an EMBL/GenBank/DDBJ whole genome shotgun (WGS) entry which is preliminary data.</text>
</comment>
<reference evidence="2" key="1">
    <citation type="submission" date="2022-03" db="EMBL/GenBank/DDBJ databases">
        <title>Identification of a novel bacterium isolated from mangrove sediments.</title>
        <authorList>
            <person name="Pan X."/>
        </authorList>
    </citation>
    <scope>NUCLEOTIDE SEQUENCE</scope>
    <source>
        <strain evidence="2">B2637</strain>
    </source>
</reference>
<evidence type="ECO:0000256" key="1">
    <source>
        <dbReference type="SAM" id="SignalP"/>
    </source>
</evidence>
<accession>A0ABT0AIA5</accession>
<protein>
    <submittedName>
        <fullName evidence="2">Outer membrane beta-barrel protein</fullName>
    </submittedName>
</protein>
<dbReference type="EMBL" id="JALHAT010000077">
    <property type="protein sequence ID" value="MCJ1962946.1"/>
    <property type="molecule type" value="Genomic_DNA"/>
</dbReference>
<feature type="signal peptide" evidence="1">
    <location>
        <begin position="1"/>
        <end position="22"/>
    </location>
</feature>
<dbReference type="InterPro" id="IPR018759">
    <property type="entry name" value="BBP2_2"/>
</dbReference>
<evidence type="ECO:0000313" key="2">
    <source>
        <dbReference type="EMBL" id="MCJ1962946.1"/>
    </source>
</evidence>
<dbReference type="SUPFAM" id="SSF56935">
    <property type="entry name" value="Porins"/>
    <property type="match status" value="1"/>
</dbReference>
<feature type="chain" id="PRO_5045641143" evidence="1">
    <location>
        <begin position="23"/>
        <end position="417"/>
    </location>
</feature>
<dbReference type="RefSeq" id="WP_243803309.1">
    <property type="nucleotide sequence ID" value="NZ_JALHAT010000077.1"/>
</dbReference>
<proteinExistence type="predicted"/>
<dbReference type="Proteomes" id="UP001162802">
    <property type="component" value="Unassembled WGS sequence"/>
</dbReference>
<keyword evidence="3" id="KW-1185">Reference proteome</keyword>
<name>A0ABT0AIA5_9SPHN</name>